<reference evidence="1" key="1">
    <citation type="journal article" date="2023" name="Science">
        <title>Genome structures resolve the early diversification of teleost fishes.</title>
        <authorList>
            <person name="Parey E."/>
            <person name="Louis A."/>
            <person name="Montfort J."/>
            <person name="Bouchez O."/>
            <person name="Roques C."/>
            <person name="Iampietro C."/>
            <person name="Lluch J."/>
            <person name="Castinel A."/>
            <person name="Donnadieu C."/>
            <person name="Desvignes T."/>
            <person name="Floi Bucao C."/>
            <person name="Jouanno E."/>
            <person name="Wen M."/>
            <person name="Mejri S."/>
            <person name="Dirks R."/>
            <person name="Jansen H."/>
            <person name="Henkel C."/>
            <person name="Chen W.J."/>
            <person name="Zahm M."/>
            <person name="Cabau C."/>
            <person name="Klopp C."/>
            <person name="Thompson A.W."/>
            <person name="Robinson-Rechavi M."/>
            <person name="Braasch I."/>
            <person name="Lecointre G."/>
            <person name="Bobe J."/>
            <person name="Postlethwait J.H."/>
            <person name="Berthelot C."/>
            <person name="Roest Crollius H."/>
            <person name="Guiguen Y."/>
        </authorList>
    </citation>
    <scope>NUCLEOTIDE SEQUENCE</scope>
    <source>
        <strain evidence="1">WJC10195</strain>
    </source>
</reference>
<sequence length="114" mass="11388">MPGVSWLTEGAPRCPRLDLSLLPTLNPVWVELQVKGCAASSVARAASVGSHLSASPTADDRQGAGSSCTASHVAAATHAVDSCAKHTSPSAAGCGYAHTLTSTLGFGLRGGWGS</sequence>
<evidence type="ECO:0000313" key="2">
    <source>
        <dbReference type="Proteomes" id="UP001152622"/>
    </source>
</evidence>
<protein>
    <submittedName>
        <fullName evidence="1">Uncharacterized protein</fullName>
    </submittedName>
</protein>
<organism evidence="1 2">
    <name type="scientific">Synaphobranchus kaupii</name>
    <name type="common">Kaup's arrowtooth eel</name>
    <dbReference type="NCBI Taxonomy" id="118154"/>
    <lineage>
        <taxon>Eukaryota</taxon>
        <taxon>Metazoa</taxon>
        <taxon>Chordata</taxon>
        <taxon>Craniata</taxon>
        <taxon>Vertebrata</taxon>
        <taxon>Euteleostomi</taxon>
        <taxon>Actinopterygii</taxon>
        <taxon>Neopterygii</taxon>
        <taxon>Teleostei</taxon>
        <taxon>Anguilliformes</taxon>
        <taxon>Synaphobranchidae</taxon>
        <taxon>Synaphobranchus</taxon>
    </lineage>
</organism>
<comment type="caution">
    <text evidence="1">The sequence shown here is derived from an EMBL/GenBank/DDBJ whole genome shotgun (WGS) entry which is preliminary data.</text>
</comment>
<dbReference type="AlphaFoldDB" id="A0A9Q1FAE2"/>
<accession>A0A9Q1FAE2</accession>
<evidence type="ECO:0000313" key="1">
    <source>
        <dbReference type="EMBL" id="KAJ8354021.1"/>
    </source>
</evidence>
<dbReference type="Proteomes" id="UP001152622">
    <property type="component" value="Chromosome 7"/>
</dbReference>
<keyword evidence="2" id="KW-1185">Reference proteome</keyword>
<proteinExistence type="predicted"/>
<dbReference type="OrthoDB" id="10618340at2759"/>
<gene>
    <name evidence="1" type="ORF">SKAU_G00215880</name>
</gene>
<dbReference type="EMBL" id="JAINUF010000007">
    <property type="protein sequence ID" value="KAJ8354021.1"/>
    <property type="molecule type" value="Genomic_DNA"/>
</dbReference>
<name>A0A9Q1FAE2_SYNKA</name>